<sequence>LPTCYNSSGSRQCKTWAVPGGMREGRSAVIDSPRSTPKRSAPHAAPRSSPHPSGSGSTSFCVCVCVCV</sequence>
<feature type="compositionally biased region" description="Low complexity" evidence="1">
    <location>
        <begin position="42"/>
        <end position="57"/>
    </location>
</feature>
<feature type="region of interest" description="Disordered" evidence="1">
    <location>
        <begin position="24"/>
        <end position="58"/>
    </location>
</feature>
<protein>
    <submittedName>
        <fullName evidence="2">Uncharacterized protein</fullName>
    </submittedName>
</protein>
<dbReference type="AlphaFoldDB" id="A0A061QRF9"/>
<feature type="non-terminal residue" evidence="2">
    <location>
        <position position="1"/>
    </location>
</feature>
<dbReference type="EMBL" id="GBEZ01026140">
    <property type="protein sequence ID" value="JAC61030.1"/>
    <property type="molecule type" value="Transcribed_RNA"/>
</dbReference>
<reference evidence="2" key="1">
    <citation type="submission" date="2014-05" db="EMBL/GenBank/DDBJ databases">
        <title>The transcriptome of the halophilic microalga Tetraselmis sp. GSL018 isolated from the Great Salt Lake, Utah.</title>
        <authorList>
            <person name="Jinkerson R.E."/>
            <person name="D'Adamo S."/>
            <person name="Posewitz M.C."/>
        </authorList>
    </citation>
    <scope>NUCLEOTIDE SEQUENCE</scope>
    <source>
        <strain evidence="2">GSL018</strain>
    </source>
</reference>
<name>A0A061QRF9_9CHLO</name>
<feature type="non-terminal residue" evidence="2">
    <location>
        <position position="68"/>
    </location>
</feature>
<accession>A0A061QRF9</accession>
<gene>
    <name evidence="2" type="ORF">TSPGSL018_27359</name>
</gene>
<proteinExistence type="predicted"/>
<evidence type="ECO:0000313" key="2">
    <source>
        <dbReference type="EMBL" id="JAC61030.1"/>
    </source>
</evidence>
<evidence type="ECO:0000256" key="1">
    <source>
        <dbReference type="SAM" id="MobiDB-lite"/>
    </source>
</evidence>
<organism evidence="2">
    <name type="scientific">Tetraselmis sp. GSL018</name>
    <dbReference type="NCBI Taxonomy" id="582737"/>
    <lineage>
        <taxon>Eukaryota</taxon>
        <taxon>Viridiplantae</taxon>
        <taxon>Chlorophyta</taxon>
        <taxon>core chlorophytes</taxon>
        <taxon>Chlorodendrophyceae</taxon>
        <taxon>Chlorodendrales</taxon>
        <taxon>Chlorodendraceae</taxon>
        <taxon>Tetraselmis</taxon>
    </lineage>
</organism>